<proteinExistence type="predicted"/>
<evidence type="ECO:0000313" key="3">
    <source>
        <dbReference type="Proteomes" id="UP000823960"/>
    </source>
</evidence>
<dbReference type="EMBL" id="DVOL01000025">
    <property type="protein sequence ID" value="HIV10428.1"/>
    <property type="molecule type" value="Genomic_DNA"/>
</dbReference>
<name>A0A9D1NQG4_9FIRM</name>
<dbReference type="Gene3D" id="3.20.100.30">
    <property type="entry name" value="VTC, catalytic tunnel domain"/>
    <property type="match status" value="1"/>
</dbReference>
<dbReference type="InterPro" id="IPR018966">
    <property type="entry name" value="VTC_domain"/>
</dbReference>
<evidence type="ECO:0000259" key="1">
    <source>
        <dbReference type="Pfam" id="PF09359"/>
    </source>
</evidence>
<reference evidence="2" key="1">
    <citation type="submission" date="2020-10" db="EMBL/GenBank/DDBJ databases">
        <authorList>
            <person name="Gilroy R."/>
        </authorList>
    </citation>
    <scope>NUCLEOTIDE SEQUENCE</scope>
    <source>
        <strain evidence="2">1370</strain>
    </source>
</reference>
<dbReference type="AlphaFoldDB" id="A0A9D1NQG4"/>
<accession>A0A9D1NQG4</accession>
<feature type="domain" description="VTC" evidence="1">
    <location>
        <begin position="7"/>
        <end position="97"/>
    </location>
</feature>
<comment type="caution">
    <text evidence="2">The sequence shown here is derived from an EMBL/GenBank/DDBJ whole genome shotgun (WGS) entry which is preliminary data.</text>
</comment>
<feature type="non-terminal residue" evidence="2">
    <location>
        <position position="1"/>
    </location>
</feature>
<dbReference type="Proteomes" id="UP000823960">
    <property type="component" value="Unassembled WGS sequence"/>
</dbReference>
<dbReference type="Pfam" id="PF09359">
    <property type="entry name" value="VTC"/>
    <property type="match status" value="1"/>
</dbReference>
<protein>
    <submittedName>
        <fullName evidence="2">VTC domain-containing protein</fullName>
    </submittedName>
</protein>
<dbReference type="InterPro" id="IPR042267">
    <property type="entry name" value="VTC_sf"/>
</dbReference>
<gene>
    <name evidence="2" type="ORF">IAD28_01870</name>
</gene>
<organism evidence="2 3">
    <name type="scientific">Candidatus Faeciplasma avium</name>
    <dbReference type="NCBI Taxonomy" id="2840798"/>
    <lineage>
        <taxon>Bacteria</taxon>
        <taxon>Bacillati</taxon>
        <taxon>Bacillota</taxon>
        <taxon>Clostridia</taxon>
        <taxon>Eubacteriales</taxon>
        <taxon>Oscillospiraceae</taxon>
        <taxon>Oscillospiraceae incertae sedis</taxon>
        <taxon>Candidatus Faeciplasma</taxon>
    </lineage>
</organism>
<reference evidence="2" key="2">
    <citation type="journal article" date="2021" name="PeerJ">
        <title>Extensive microbial diversity within the chicken gut microbiome revealed by metagenomics and culture.</title>
        <authorList>
            <person name="Gilroy R."/>
            <person name="Ravi A."/>
            <person name="Getino M."/>
            <person name="Pursley I."/>
            <person name="Horton D.L."/>
            <person name="Alikhan N.F."/>
            <person name="Baker D."/>
            <person name="Gharbi K."/>
            <person name="Hall N."/>
            <person name="Watson M."/>
            <person name="Adriaenssens E.M."/>
            <person name="Foster-Nyarko E."/>
            <person name="Jarju S."/>
            <person name="Secka A."/>
            <person name="Antonio M."/>
            <person name="Oren A."/>
            <person name="Chaudhuri R.R."/>
            <person name="La Ragione R."/>
            <person name="Hildebrand F."/>
            <person name="Pallen M.J."/>
        </authorList>
    </citation>
    <scope>NUCLEOTIDE SEQUENCE</scope>
    <source>
        <strain evidence="2">1370</strain>
    </source>
</reference>
<evidence type="ECO:0000313" key="2">
    <source>
        <dbReference type="EMBL" id="HIV10428.1"/>
    </source>
</evidence>
<dbReference type="GO" id="GO:0006799">
    <property type="term" value="P:polyphosphate biosynthetic process"/>
    <property type="evidence" value="ECO:0007669"/>
    <property type="project" value="UniProtKB-ARBA"/>
</dbReference>
<sequence>YYLHITNARPAVYLSYDRIAMFDSGDPHFRITFDKNITTRRYDLELSKGPYGEKLLYDDEILMEIKISGAIPKWFSDILTEEKAYMSGFSKYGNEYQRRMGHEFLHFRDRPLAIYYDLITKEY</sequence>